<feature type="transmembrane region" description="Helical" evidence="1">
    <location>
        <begin position="174"/>
        <end position="192"/>
    </location>
</feature>
<dbReference type="Proteomes" id="UP000738349">
    <property type="component" value="Unassembled WGS sequence"/>
</dbReference>
<protein>
    <submittedName>
        <fullName evidence="3">Uncharacterized protein</fullName>
    </submittedName>
</protein>
<keyword evidence="1" id="KW-1133">Transmembrane helix</keyword>
<proteinExistence type="predicted"/>
<evidence type="ECO:0000256" key="2">
    <source>
        <dbReference type="SAM" id="SignalP"/>
    </source>
</evidence>
<name>A0A9P9EAN0_9HYPO</name>
<dbReference type="PROSITE" id="PS51257">
    <property type="entry name" value="PROKAR_LIPOPROTEIN"/>
    <property type="match status" value="1"/>
</dbReference>
<feature type="transmembrane region" description="Helical" evidence="1">
    <location>
        <begin position="212"/>
        <end position="232"/>
    </location>
</feature>
<evidence type="ECO:0000313" key="4">
    <source>
        <dbReference type="Proteomes" id="UP000738349"/>
    </source>
</evidence>
<feature type="transmembrane region" description="Helical" evidence="1">
    <location>
        <begin position="306"/>
        <end position="325"/>
    </location>
</feature>
<keyword evidence="1" id="KW-0472">Membrane</keyword>
<keyword evidence="4" id="KW-1185">Reference proteome</keyword>
<gene>
    <name evidence="3" type="ORF">EDB81DRAFT_804801</name>
</gene>
<dbReference type="OrthoDB" id="3009728at2759"/>
<comment type="caution">
    <text evidence="3">The sequence shown here is derived from an EMBL/GenBank/DDBJ whole genome shotgun (WGS) entry which is preliminary data.</text>
</comment>
<reference evidence="3" key="1">
    <citation type="journal article" date="2021" name="Nat. Commun.">
        <title>Genetic determinants of endophytism in the Arabidopsis root mycobiome.</title>
        <authorList>
            <person name="Mesny F."/>
            <person name="Miyauchi S."/>
            <person name="Thiergart T."/>
            <person name="Pickel B."/>
            <person name="Atanasova L."/>
            <person name="Karlsson M."/>
            <person name="Huettel B."/>
            <person name="Barry K.W."/>
            <person name="Haridas S."/>
            <person name="Chen C."/>
            <person name="Bauer D."/>
            <person name="Andreopoulos W."/>
            <person name="Pangilinan J."/>
            <person name="LaButti K."/>
            <person name="Riley R."/>
            <person name="Lipzen A."/>
            <person name="Clum A."/>
            <person name="Drula E."/>
            <person name="Henrissat B."/>
            <person name="Kohler A."/>
            <person name="Grigoriev I.V."/>
            <person name="Martin F.M."/>
            <person name="Hacquard S."/>
        </authorList>
    </citation>
    <scope>NUCLEOTIDE SEQUENCE</scope>
    <source>
        <strain evidence="3">MPI-CAGE-AT-0147</strain>
    </source>
</reference>
<evidence type="ECO:0000256" key="1">
    <source>
        <dbReference type="SAM" id="Phobius"/>
    </source>
</evidence>
<keyword evidence="1" id="KW-0812">Transmembrane</keyword>
<organism evidence="3 4">
    <name type="scientific">Dactylonectria macrodidyma</name>
    <dbReference type="NCBI Taxonomy" id="307937"/>
    <lineage>
        <taxon>Eukaryota</taxon>
        <taxon>Fungi</taxon>
        <taxon>Dikarya</taxon>
        <taxon>Ascomycota</taxon>
        <taxon>Pezizomycotina</taxon>
        <taxon>Sordariomycetes</taxon>
        <taxon>Hypocreomycetidae</taxon>
        <taxon>Hypocreales</taxon>
        <taxon>Nectriaceae</taxon>
        <taxon>Dactylonectria</taxon>
    </lineage>
</organism>
<feature type="chain" id="PRO_5040215583" evidence="2">
    <location>
        <begin position="20"/>
        <end position="363"/>
    </location>
</feature>
<feature type="transmembrane region" description="Helical" evidence="1">
    <location>
        <begin position="281"/>
        <end position="300"/>
    </location>
</feature>
<keyword evidence="2" id="KW-0732">Signal</keyword>
<evidence type="ECO:0000313" key="3">
    <source>
        <dbReference type="EMBL" id="KAH7133632.1"/>
    </source>
</evidence>
<feature type="signal peptide" evidence="2">
    <location>
        <begin position="1"/>
        <end position="19"/>
    </location>
</feature>
<dbReference type="EMBL" id="JAGMUV010000015">
    <property type="protein sequence ID" value="KAH7133632.1"/>
    <property type="molecule type" value="Genomic_DNA"/>
</dbReference>
<sequence>MKRLHFGLLVSLFSCVARCAPTHQFDQFFPGWNPYLQGIIRDNCSQQHESYLKSEGTVANSASSAVTPLINCILNEFPEFRKAELGASTVVLGLTPTILQSLGSTTAETAILARRRPFLALLLAGGSPAVNMARGSEFLETLARFVEGGEASANAIPGLQMGVMKPFFRPWVSVLEYLVVGGAVANVVHLAYRLGVNAVVGFAPETIFMMPLWTFLAVIIHLVGSVVLHLRVQAQRSAKASKYQDRGRSSNSGFPSWVLDEFVPCAFQAPRFLEWRPKETFLFPVLAWLLNLGILAHVVLGTLVMSSLLFFSVVDSVLIVARFTASAIACRTVVRFELAGITESMAYQSVDEHPEEELSLGRS</sequence>
<accession>A0A9P9EAN0</accession>
<dbReference type="AlphaFoldDB" id="A0A9P9EAN0"/>